<keyword evidence="15" id="KW-0408">Iron</keyword>
<dbReference type="Gene3D" id="3.30.565.10">
    <property type="entry name" value="Histidine kinase-like ATPase, C-terminal domain"/>
    <property type="match status" value="1"/>
</dbReference>
<evidence type="ECO:0000256" key="20">
    <source>
        <dbReference type="ARBA" id="ARBA00030800"/>
    </source>
</evidence>
<evidence type="ECO:0000256" key="4">
    <source>
        <dbReference type="ARBA" id="ARBA00004651"/>
    </source>
</evidence>
<evidence type="ECO:0000256" key="16">
    <source>
        <dbReference type="ARBA" id="ARBA00023012"/>
    </source>
</evidence>
<dbReference type="InterPro" id="IPR050482">
    <property type="entry name" value="Sensor_HK_TwoCompSys"/>
</dbReference>
<dbReference type="InterPro" id="IPR005467">
    <property type="entry name" value="His_kinase_dom"/>
</dbReference>
<dbReference type="InterPro" id="IPR003594">
    <property type="entry name" value="HATPase_dom"/>
</dbReference>
<dbReference type="GO" id="GO:0016301">
    <property type="term" value="F:kinase activity"/>
    <property type="evidence" value="ECO:0007669"/>
    <property type="project" value="UniProtKB-KW"/>
</dbReference>
<dbReference type="RefSeq" id="WP_129213635.1">
    <property type="nucleotide sequence ID" value="NZ_REGR01000015.1"/>
</dbReference>
<dbReference type="CDD" id="cd16917">
    <property type="entry name" value="HATPase_UhpB-NarQ-NarX-like"/>
    <property type="match status" value="1"/>
</dbReference>
<evidence type="ECO:0000256" key="1">
    <source>
        <dbReference type="ARBA" id="ARBA00000085"/>
    </source>
</evidence>
<dbReference type="PIRSF" id="PIRSF037314">
    <property type="entry name" value="STHK_MctS"/>
    <property type="match status" value="1"/>
</dbReference>
<evidence type="ECO:0000256" key="18">
    <source>
        <dbReference type="ARBA" id="ARBA00023136"/>
    </source>
</evidence>
<accession>A0ABY0F952</accession>
<evidence type="ECO:0000256" key="10">
    <source>
        <dbReference type="ARBA" id="ARBA00022679"/>
    </source>
</evidence>
<evidence type="ECO:0000256" key="19">
    <source>
        <dbReference type="ARBA" id="ARBA00024827"/>
    </source>
</evidence>
<dbReference type="PANTHER" id="PTHR24421:SF37">
    <property type="entry name" value="SENSOR HISTIDINE KINASE NARS"/>
    <property type="match status" value="1"/>
</dbReference>
<protein>
    <recommendedName>
        <fullName evidence="6">Oxygen sensor histidine kinase NreB</fullName>
        <ecNumber evidence="5">2.7.13.3</ecNumber>
    </recommendedName>
    <alternativeName>
        <fullName evidence="20">Nitrogen regulation protein B</fullName>
    </alternativeName>
</protein>
<sequence>MQLRLKIVLLTILPLLLAMSALGTLVVHRADRLAEQQAVLIEDSLYRAKQAELQHYVQLALTAIDPLYRSGRSDAATQEQAKRILSGISYGDDGYFFAYDLAGKNLVHPRKPELVGRNLWDLTDPHGRHVIRSLLNKARHGGGFQRYEWEKPTTRKMSEKLGYVVLLERWGWMIGTGVYLDDVERAIRASRDKARANVHATLWDIAAVALGAVLLVFAGGLALNVSEQRVADKKLKVLAQRLVNSQEQERARVSRELHDGISQLLVSTKFQFELVQHKLESGGLDVQEALNKGLAGLTEALGEVRRVSHDLRPSALDMLGLSAALGQLASEFEQRTGTRVVVGNRLGDLVLPDLEAVALFRIAQEAFTNIERHAGAKSVALELGCVDRTIRLAITDDGCGFDVEDVSRSTTGGIGLHNIRERVEHLGGTLVLTSTSAGTLLEVTLPLRSEEAHHAS</sequence>
<evidence type="ECO:0000256" key="17">
    <source>
        <dbReference type="ARBA" id="ARBA00023014"/>
    </source>
</evidence>
<keyword evidence="7" id="KW-1003">Cell membrane</keyword>
<feature type="transmembrane region" description="Helical" evidence="21">
    <location>
        <begin position="201"/>
        <end position="223"/>
    </location>
</feature>
<dbReference type="Proteomes" id="UP000290682">
    <property type="component" value="Unassembled WGS sequence"/>
</dbReference>
<comment type="cofactor">
    <cofactor evidence="2">
        <name>[4Fe-4S] cluster</name>
        <dbReference type="ChEBI" id="CHEBI:49883"/>
    </cofactor>
</comment>
<dbReference type="SUPFAM" id="SSF55874">
    <property type="entry name" value="ATPase domain of HSP90 chaperone/DNA topoisomerase II/histidine kinase"/>
    <property type="match status" value="1"/>
</dbReference>
<comment type="subcellular location">
    <subcellularLocation>
        <location evidence="4">Cell membrane</location>
        <topology evidence="4">Multi-pass membrane protein</topology>
    </subcellularLocation>
    <subcellularLocation>
        <location evidence="3">Cytoplasm</location>
    </subcellularLocation>
</comment>
<evidence type="ECO:0000256" key="11">
    <source>
        <dbReference type="ARBA" id="ARBA00022692"/>
    </source>
</evidence>
<evidence type="ECO:0000256" key="8">
    <source>
        <dbReference type="ARBA" id="ARBA00022485"/>
    </source>
</evidence>
<dbReference type="PRINTS" id="PR00344">
    <property type="entry name" value="BCTRLSENSOR"/>
</dbReference>
<gene>
    <name evidence="23" type="ORF">EBB06_13240</name>
</gene>
<dbReference type="InterPro" id="IPR011712">
    <property type="entry name" value="Sig_transdc_His_kin_sub3_dim/P"/>
</dbReference>
<evidence type="ECO:0000256" key="15">
    <source>
        <dbReference type="ARBA" id="ARBA00023004"/>
    </source>
</evidence>
<proteinExistence type="predicted"/>
<dbReference type="Pfam" id="PF17200">
    <property type="entry name" value="sCache_2"/>
    <property type="match status" value="1"/>
</dbReference>
<evidence type="ECO:0000256" key="3">
    <source>
        <dbReference type="ARBA" id="ARBA00004496"/>
    </source>
</evidence>
<name>A0ABY0F952_9NEIS</name>
<dbReference type="SMART" id="SM01049">
    <property type="entry name" value="Cache_2"/>
    <property type="match status" value="1"/>
</dbReference>
<evidence type="ECO:0000256" key="7">
    <source>
        <dbReference type="ARBA" id="ARBA00022475"/>
    </source>
</evidence>
<comment type="caution">
    <text evidence="23">The sequence shown here is derived from an EMBL/GenBank/DDBJ whole genome shotgun (WGS) entry which is preliminary data.</text>
</comment>
<dbReference type="Gene3D" id="3.30.450.20">
    <property type="entry name" value="PAS domain"/>
    <property type="match status" value="1"/>
</dbReference>
<evidence type="ECO:0000256" key="12">
    <source>
        <dbReference type="ARBA" id="ARBA00022723"/>
    </source>
</evidence>
<comment type="catalytic activity">
    <reaction evidence="1">
        <text>ATP + protein L-histidine = ADP + protein N-phospho-L-histidine.</text>
        <dbReference type="EC" id="2.7.13.3"/>
    </reaction>
</comment>
<dbReference type="Pfam" id="PF02518">
    <property type="entry name" value="HATPase_c"/>
    <property type="match status" value="1"/>
</dbReference>
<keyword evidence="8" id="KW-0004">4Fe-4S</keyword>
<evidence type="ECO:0000256" key="21">
    <source>
        <dbReference type="SAM" id="Phobius"/>
    </source>
</evidence>
<evidence type="ECO:0000256" key="14">
    <source>
        <dbReference type="ARBA" id="ARBA00022989"/>
    </source>
</evidence>
<dbReference type="InterPro" id="IPR036890">
    <property type="entry name" value="HATPase_C_sf"/>
</dbReference>
<keyword evidence="18 21" id="KW-0472">Membrane</keyword>
<evidence type="ECO:0000256" key="6">
    <source>
        <dbReference type="ARBA" id="ARBA00017322"/>
    </source>
</evidence>
<keyword evidence="13 23" id="KW-0418">Kinase</keyword>
<keyword evidence="9" id="KW-0963">Cytoplasm</keyword>
<keyword evidence="14 21" id="KW-1133">Transmembrane helix</keyword>
<evidence type="ECO:0000256" key="5">
    <source>
        <dbReference type="ARBA" id="ARBA00012438"/>
    </source>
</evidence>
<keyword evidence="12" id="KW-0479">Metal-binding</keyword>
<feature type="domain" description="Histidine kinase" evidence="22">
    <location>
        <begin position="359"/>
        <end position="449"/>
    </location>
</feature>
<evidence type="ECO:0000259" key="22">
    <source>
        <dbReference type="PROSITE" id="PS50109"/>
    </source>
</evidence>
<dbReference type="InterPro" id="IPR004358">
    <property type="entry name" value="Sig_transdc_His_kin-like_C"/>
</dbReference>
<dbReference type="InterPro" id="IPR033480">
    <property type="entry name" value="sCache_2"/>
</dbReference>
<evidence type="ECO:0000256" key="13">
    <source>
        <dbReference type="ARBA" id="ARBA00022777"/>
    </source>
</evidence>
<comment type="function">
    <text evidence="19">Member of the two-component regulatory system NreB/NreC involved in the control of dissimilatory nitrate/nitrite reduction in response to oxygen. NreB functions as a direct oxygen sensor histidine kinase which is autophosphorylated, in the absence of oxygen, probably at the conserved histidine residue, and transfers its phosphate group probably to a conserved aspartate residue of NreC. NreB/NreC activates the expression of the nitrate (narGHJI) and nitrite (nir) reductase operons, as well as the putative nitrate transporter gene narT.</text>
</comment>
<dbReference type="EMBL" id="REGR01000015">
    <property type="protein sequence ID" value="RXZ42010.1"/>
    <property type="molecule type" value="Genomic_DNA"/>
</dbReference>
<dbReference type="SMART" id="SM00387">
    <property type="entry name" value="HATPase_c"/>
    <property type="match status" value="1"/>
</dbReference>
<evidence type="ECO:0000313" key="23">
    <source>
        <dbReference type="EMBL" id="RXZ42010.1"/>
    </source>
</evidence>
<organism evidence="23 24">
    <name type="scientific">Crenobacter cavernae</name>
    <dbReference type="NCBI Taxonomy" id="2290923"/>
    <lineage>
        <taxon>Bacteria</taxon>
        <taxon>Pseudomonadati</taxon>
        <taxon>Pseudomonadota</taxon>
        <taxon>Betaproteobacteria</taxon>
        <taxon>Neisseriales</taxon>
        <taxon>Neisseriaceae</taxon>
        <taxon>Crenobacter</taxon>
    </lineage>
</organism>
<reference evidence="23 24" key="1">
    <citation type="submission" date="2018-10" db="EMBL/GenBank/DDBJ databases">
        <title>Draft genome of Fastidiocella sp. strain 375T, a bacterium isolated from a karstic cave dripping water.</title>
        <authorList>
            <person name="Coelho C."/>
            <person name="Verissimo A."/>
            <person name="Tiago I."/>
        </authorList>
    </citation>
    <scope>NUCLEOTIDE SEQUENCE [LARGE SCALE GENOMIC DNA]</scope>
    <source>
        <strain evidence="23 24">CAVE-375</strain>
    </source>
</reference>
<dbReference type="Gene3D" id="1.20.5.1930">
    <property type="match status" value="1"/>
</dbReference>
<evidence type="ECO:0000256" key="2">
    <source>
        <dbReference type="ARBA" id="ARBA00001966"/>
    </source>
</evidence>
<evidence type="ECO:0000313" key="24">
    <source>
        <dbReference type="Proteomes" id="UP000290682"/>
    </source>
</evidence>
<keyword evidence="10" id="KW-0808">Transferase</keyword>
<keyword evidence="11 21" id="KW-0812">Transmembrane</keyword>
<dbReference type="Pfam" id="PF07730">
    <property type="entry name" value="HisKA_3"/>
    <property type="match status" value="1"/>
</dbReference>
<dbReference type="EC" id="2.7.13.3" evidence="5"/>
<dbReference type="InterPro" id="IPR017171">
    <property type="entry name" value="Sig_transdc_His_kinase_MctS"/>
</dbReference>
<dbReference type="PROSITE" id="PS50109">
    <property type="entry name" value="HIS_KIN"/>
    <property type="match status" value="1"/>
</dbReference>
<keyword evidence="24" id="KW-1185">Reference proteome</keyword>
<keyword evidence="16" id="KW-0902">Two-component regulatory system</keyword>
<keyword evidence="17" id="KW-0411">Iron-sulfur</keyword>
<evidence type="ECO:0000256" key="9">
    <source>
        <dbReference type="ARBA" id="ARBA00022490"/>
    </source>
</evidence>
<dbReference type="PANTHER" id="PTHR24421">
    <property type="entry name" value="NITRATE/NITRITE SENSOR PROTEIN NARX-RELATED"/>
    <property type="match status" value="1"/>
</dbReference>